<gene>
    <name evidence="2" type="ORF">CTOB1V02_LOCUS767</name>
</gene>
<dbReference type="EMBL" id="OB660102">
    <property type="protein sequence ID" value="CAD7222769.1"/>
    <property type="molecule type" value="Genomic_DNA"/>
</dbReference>
<name>A0A7R8ZIM6_9CRUS</name>
<reference evidence="2" key="1">
    <citation type="submission" date="2020-11" db="EMBL/GenBank/DDBJ databases">
        <authorList>
            <person name="Tran Van P."/>
        </authorList>
    </citation>
    <scope>NUCLEOTIDE SEQUENCE</scope>
</reference>
<evidence type="ECO:0000256" key="1">
    <source>
        <dbReference type="SAM" id="MobiDB-lite"/>
    </source>
</evidence>
<sequence>MTSITEHFHHFGQFPGGKLEGCALFRPLRTEGERDVHLSLRWGFGVCRPVPLPCRQDGEGGDDAGGVEQAYQPASTSLPHRGEGFIRRLSFAQADCNLDGWTKITFPAMEKERKESASNSPPATVR</sequence>
<feature type="region of interest" description="Disordered" evidence="1">
    <location>
        <begin position="107"/>
        <end position="126"/>
    </location>
</feature>
<dbReference type="AlphaFoldDB" id="A0A7R8ZIM6"/>
<protein>
    <submittedName>
        <fullName evidence="2">Uncharacterized protein</fullName>
    </submittedName>
</protein>
<feature type="compositionally biased region" description="Polar residues" evidence="1">
    <location>
        <begin position="117"/>
        <end position="126"/>
    </location>
</feature>
<accession>A0A7R8ZIM6</accession>
<feature type="region of interest" description="Disordered" evidence="1">
    <location>
        <begin position="57"/>
        <end position="78"/>
    </location>
</feature>
<evidence type="ECO:0000313" key="2">
    <source>
        <dbReference type="EMBL" id="CAD7222769.1"/>
    </source>
</evidence>
<proteinExistence type="predicted"/>
<organism evidence="2">
    <name type="scientific">Cyprideis torosa</name>
    <dbReference type="NCBI Taxonomy" id="163714"/>
    <lineage>
        <taxon>Eukaryota</taxon>
        <taxon>Metazoa</taxon>
        <taxon>Ecdysozoa</taxon>
        <taxon>Arthropoda</taxon>
        <taxon>Crustacea</taxon>
        <taxon>Oligostraca</taxon>
        <taxon>Ostracoda</taxon>
        <taxon>Podocopa</taxon>
        <taxon>Podocopida</taxon>
        <taxon>Cytherocopina</taxon>
        <taxon>Cytheroidea</taxon>
        <taxon>Cytherideidae</taxon>
        <taxon>Cyprideis</taxon>
    </lineage>
</organism>